<dbReference type="InterPro" id="IPR051608">
    <property type="entry name" value="RQC_Subunit_NEMF"/>
</dbReference>
<dbReference type="PANTHER" id="PTHR15239:SF6">
    <property type="entry name" value="RIBOSOME QUALITY CONTROL COMPLEX SUBUNIT NEMF"/>
    <property type="match status" value="1"/>
</dbReference>
<proteinExistence type="inferred from homology"/>
<evidence type="ECO:0000256" key="1">
    <source>
        <dbReference type="ARBA" id="ARBA00022555"/>
    </source>
</evidence>
<reference evidence="7 8" key="1">
    <citation type="submission" date="2015-06" db="EMBL/GenBank/DDBJ databases">
        <authorList>
            <person name="Wibberg Daniel"/>
        </authorList>
    </citation>
    <scope>NUCLEOTIDE SEQUENCE [LARGE SCALE GENOMIC DNA]</scope>
    <source>
        <strain evidence="7 8">T3/55T</strain>
    </source>
</reference>
<dbReference type="InterPro" id="IPR043682">
    <property type="entry name" value="RqcH_bacterial"/>
</dbReference>
<accession>A0A0H5SE16</accession>
<keyword evidence="2 5" id="KW-0699">rRNA-binding</keyword>
<dbReference type="RefSeq" id="WP_103201811.1">
    <property type="nucleotide sequence ID" value="NZ_CVTD020000008.1"/>
</dbReference>
<comment type="similarity">
    <text evidence="5">Belongs to the NEMF family.</text>
</comment>
<feature type="domain" description="NFACT RNA-binding" evidence="6">
    <location>
        <begin position="468"/>
        <end position="562"/>
    </location>
</feature>
<keyword evidence="1 5" id="KW-0820">tRNA-binding</keyword>
<dbReference type="Gene3D" id="1.10.8.50">
    <property type="match status" value="1"/>
</dbReference>
<comment type="function">
    <text evidence="5">Key component of the ribosome quality control system (RQC), a ribosome-associated complex that mediates the extraction of incompletely synthesized nascent chains from stalled ribosomes and their subsequent degradation. RqcH recruits Ala-charged tRNA, and with RqcP directs the elongation of stalled nascent chains on 50S ribosomal subunits, leading to non-templated C-terminal alanine extensions (Ala tail). The Ala tail promotes nascent chain degradation. May add between 1 and at least 8 Ala residues. Binds to stalled 50S ribosomal subunits.</text>
</comment>
<dbReference type="FunFam" id="2.30.310.10:FF:000004">
    <property type="entry name" value="Fibronectin-binding protein A"/>
    <property type="match status" value="1"/>
</dbReference>
<dbReference type="PANTHER" id="PTHR15239">
    <property type="entry name" value="NUCLEAR EXPORT MEDIATOR FACTOR NEMF"/>
    <property type="match status" value="1"/>
</dbReference>
<dbReference type="HAMAP" id="MF_00844_B">
    <property type="entry name" value="RqcH_B"/>
    <property type="match status" value="1"/>
</dbReference>
<evidence type="ECO:0000313" key="7">
    <source>
        <dbReference type="EMBL" id="CRZ33644.1"/>
    </source>
</evidence>
<dbReference type="GO" id="GO:0043023">
    <property type="term" value="F:ribosomal large subunit binding"/>
    <property type="evidence" value="ECO:0007669"/>
    <property type="project" value="UniProtKB-UniRule"/>
</dbReference>
<evidence type="ECO:0000256" key="5">
    <source>
        <dbReference type="HAMAP-Rule" id="MF_00844"/>
    </source>
</evidence>
<dbReference type="Gene3D" id="2.30.310.10">
    <property type="entry name" value="ibrinogen binding protein from staphylococcus aureus domain"/>
    <property type="match status" value="1"/>
</dbReference>
<evidence type="ECO:0000313" key="8">
    <source>
        <dbReference type="Proteomes" id="UP000236497"/>
    </source>
</evidence>
<dbReference type="AlphaFoldDB" id="A0A0H5SE16"/>
<keyword evidence="4 5" id="KW-0648">Protein biosynthesis</keyword>
<keyword evidence="3 5" id="KW-0694">RNA-binding</keyword>
<feature type="coiled-coil region" evidence="5">
    <location>
        <begin position="394"/>
        <end position="428"/>
    </location>
</feature>
<evidence type="ECO:0000256" key="3">
    <source>
        <dbReference type="ARBA" id="ARBA00022884"/>
    </source>
</evidence>
<organism evidence="7 8">
    <name type="scientific">Herbinix hemicellulosilytica</name>
    <dbReference type="NCBI Taxonomy" id="1564487"/>
    <lineage>
        <taxon>Bacteria</taxon>
        <taxon>Bacillati</taxon>
        <taxon>Bacillota</taxon>
        <taxon>Clostridia</taxon>
        <taxon>Lachnospirales</taxon>
        <taxon>Lachnospiraceae</taxon>
        <taxon>Herbinix</taxon>
    </lineage>
</organism>
<dbReference type="SUPFAM" id="SSF46946">
    <property type="entry name" value="S13-like H2TH domain"/>
    <property type="match status" value="1"/>
</dbReference>
<keyword evidence="5" id="KW-0175">Coiled coil</keyword>
<evidence type="ECO:0000256" key="4">
    <source>
        <dbReference type="ARBA" id="ARBA00022917"/>
    </source>
</evidence>
<dbReference type="OrthoDB" id="9766163at2"/>
<dbReference type="EMBL" id="CVTD020000008">
    <property type="protein sequence ID" value="CRZ33644.1"/>
    <property type="molecule type" value="Genomic_DNA"/>
</dbReference>
<evidence type="ECO:0000259" key="6">
    <source>
        <dbReference type="Pfam" id="PF05670"/>
    </source>
</evidence>
<sequence length="590" mass="67096">MALDGIVIANIVYELQNTLIGGRINKISQPEKDELIITIKGQDRNVYKLFLSAAAGMPLIYLTENTKPNPLTAPNFCMLLRKYLNNGKILDIVQPGLERIVMIKLEHLDELGDLKVKYLIIELMGKHSNIILCDDQMVIIDSIKRVNQFMSSIREVLPGREYFIPQTADKLDPFNIDFASFRENVLSKAQPIGKAIYSGITGISPLIANEICHRASLDSGSSTSALNEDMGLHLFKNFERIIQLVKDKEFFPHIIVGEDGPVEFSSIPLTTYSDPKYEIRKFTTVSEMLEAYYASKNAVSVMKQKSAELRKLVANAIERSIKKYDLQLKQLKDTEDRDKYKIYGELITAYGYNLEPGAKELIAQNYYNNNEEIRIPLDPTMSPMDNAKRYFEKYNKMKRTYEALSELIQETKDEIDHLKSIQNALEIATSEDDLADVKHELMEYGYIKKKSADKKQASKSSSKNGKSKPFHYISSDGYHIYVGKNNYQNEELTFKLADKNDWWFHAKNQPGSHVIVKSGGDELPDRTFEEAAKLAAYYSSLKDAKKVEVDYTQVKNIKKPKGSKPGFVIYYTNYSMIADTDISGIQSIGE</sequence>
<dbReference type="Proteomes" id="UP000236497">
    <property type="component" value="Unassembled WGS sequence"/>
</dbReference>
<dbReference type="Pfam" id="PF05670">
    <property type="entry name" value="NFACT-R_1"/>
    <property type="match status" value="1"/>
</dbReference>
<gene>
    <name evidence="5" type="primary">rqcH</name>
    <name evidence="7" type="ORF">HHT355_0439</name>
</gene>
<comment type="subunit">
    <text evidence="5">Associates with stalled 50S ribosomal subunits. Binds to RqcP.</text>
</comment>
<dbReference type="Pfam" id="PF05833">
    <property type="entry name" value="NFACT_N"/>
    <property type="match status" value="1"/>
</dbReference>
<dbReference type="GO" id="GO:0072344">
    <property type="term" value="P:rescue of stalled ribosome"/>
    <property type="evidence" value="ECO:0007669"/>
    <property type="project" value="UniProtKB-UniRule"/>
</dbReference>
<dbReference type="InterPro" id="IPR008532">
    <property type="entry name" value="NFACT_RNA-bd"/>
</dbReference>
<keyword evidence="8" id="KW-1185">Reference proteome</keyword>
<dbReference type="GO" id="GO:1990112">
    <property type="term" value="C:RQC complex"/>
    <property type="evidence" value="ECO:0007669"/>
    <property type="project" value="TreeGrafter"/>
</dbReference>
<evidence type="ECO:0000256" key="2">
    <source>
        <dbReference type="ARBA" id="ARBA00022730"/>
    </source>
</evidence>
<dbReference type="GO" id="GO:0000049">
    <property type="term" value="F:tRNA binding"/>
    <property type="evidence" value="ECO:0007669"/>
    <property type="project" value="UniProtKB-UniRule"/>
</dbReference>
<dbReference type="InterPro" id="IPR010979">
    <property type="entry name" value="Ribosomal_uS13-like_H2TH"/>
</dbReference>
<dbReference type="GO" id="GO:0019843">
    <property type="term" value="F:rRNA binding"/>
    <property type="evidence" value="ECO:0007669"/>
    <property type="project" value="UniProtKB-UniRule"/>
</dbReference>
<protein>
    <recommendedName>
        <fullName evidence="5">Rqc2 homolog RqcH</fullName>
        <shortName evidence="5">RqcH</shortName>
    </recommendedName>
</protein>
<name>A0A0H5SE16_HERHM</name>